<dbReference type="EMBL" id="JACGWN010000005">
    <property type="protein sequence ID" value="KAL0449230.1"/>
    <property type="molecule type" value="Genomic_DNA"/>
</dbReference>
<proteinExistence type="predicted"/>
<protein>
    <submittedName>
        <fullName evidence="1">Uncharacterized protein</fullName>
    </submittedName>
</protein>
<accession>A0AAW2X552</accession>
<evidence type="ECO:0000313" key="1">
    <source>
        <dbReference type="EMBL" id="KAL0449230.1"/>
    </source>
</evidence>
<reference evidence="1" key="1">
    <citation type="submission" date="2020-06" db="EMBL/GenBank/DDBJ databases">
        <authorList>
            <person name="Li T."/>
            <person name="Hu X."/>
            <person name="Zhang T."/>
            <person name="Song X."/>
            <person name="Zhang H."/>
            <person name="Dai N."/>
            <person name="Sheng W."/>
            <person name="Hou X."/>
            <person name="Wei L."/>
        </authorList>
    </citation>
    <scope>NUCLEOTIDE SEQUENCE</scope>
    <source>
        <strain evidence="1">KEN1</strain>
        <tissue evidence="1">Leaf</tissue>
    </source>
</reference>
<name>A0AAW2X552_9LAMI</name>
<comment type="caution">
    <text evidence="1">The sequence shown here is derived from an EMBL/GenBank/DDBJ whole genome shotgun (WGS) entry which is preliminary data.</text>
</comment>
<sequence length="84" mass="10366">MEVFNKPRRDIPKLEMRFHELLDKHLREEIYREMQVVWERIGYVETSELLKWLQRSKEHWLVDGDGNIKFFHPPSLITYADEHD</sequence>
<organism evidence="1">
    <name type="scientific">Sesamum latifolium</name>
    <dbReference type="NCBI Taxonomy" id="2727402"/>
    <lineage>
        <taxon>Eukaryota</taxon>
        <taxon>Viridiplantae</taxon>
        <taxon>Streptophyta</taxon>
        <taxon>Embryophyta</taxon>
        <taxon>Tracheophyta</taxon>
        <taxon>Spermatophyta</taxon>
        <taxon>Magnoliopsida</taxon>
        <taxon>eudicotyledons</taxon>
        <taxon>Gunneridae</taxon>
        <taxon>Pentapetalae</taxon>
        <taxon>asterids</taxon>
        <taxon>lamiids</taxon>
        <taxon>Lamiales</taxon>
        <taxon>Pedaliaceae</taxon>
        <taxon>Sesamum</taxon>
    </lineage>
</organism>
<dbReference type="AlphaFoldDB" id="A0AAW2X552"/>
<gene>
    <name evidence="1" type="ORF">Slati_1479400</name>
</gene>
<reference evidence="1" key="2">
    <citation type="journal article" date="2024" name="Plant">
        <title>Genomic evolution and insights into agronomic trait innovations of Sesamum species.</title>
        <authorList>
            <person name="Miao H."/>
            <person name="Wang L."/>
            <person name="Qu L."/>
            <person name="Liu H."/>
            <person name="Sun Y."/>
            <person name="Le M."/>
            <person name="Wang Q."/>
            <person name="Wei S."/>
            <person name="Zheng Y."/>
            <person name="Lin W."/>
            <person name="Duan Y."/>
            <person name="Cao H."/>
            <person name="Xiong S."/>
            <person name="Wang X."/>
            <person name="Wei L."/>
            <person name="Li C."/>
            <person name="Ma Q."/>
            <person name="Ju M."/>
            <person name="Zhao R."/>
            <person name="Li G."/>
            <person name="Mu C."/>
            <person name="Tian Q."/>
            <person name="Mei H."/>
            <person name="Zhang T."/>
            <person name="Gao T."/>
            <person name="Zhang H."/>
        </authorList>
    </citation>
    <scope>NUCLEOTIDE SEQUENCE</scope>
    <source>
        <strain evidence="1">KEN1</strain>
    </source>
</reference>